<keyword evidence="8" id="KW-0963">Cytoplasm</keyword>
<dbReference type="InterPro" id="IPR013221">
    <property type="entry name" value="Mur_ligase_cen"/>
</dbReference>
<keyword evidence="7 8" id="KW-0961">Cell wall biogenesis/degradation</keyword>
<dbReference type="InterPro" id="IPR036565">
    <property type="entry name" value="Mur-like_cat_sf"/>
</dbReference>
<comment type="pathway">
    <text evidence="1 8 9">Cell wall biogenesis; peptidoglycan biosynthesis.</text>
</comment>
<evidence type="ECO:0000256" key="3">
    <source>
        <dbReference type="ARBA" id="ARBA00022618"/>
    </source>
</evidence>
<sequence length="516" mass="57697">MIKIKKDDVQRNEWWRNRMKIRELLHTLTPYYFFNEKWDDITISSIEMDSRLVTSGTLFVCIEGAQTDGHLYVDQAVELGAVAIVAQKKIEATVPVIIVPDTRRSLAFLAAEFFRNPTKELGLIGVTGTNGKTTVTHLLEAIFEGVGNRTGRIGTIGTKIGDTLREGKNTTPESLELQRSFREMVDAGCKYAFMEVSSHAIQMGRIRGCQFKTAIFTNLTQDHLDYHGTMEEYKRAKGLLFAQLGSSYDSDKLKYAIINGDDPVSQYYMDITPAQVITYGIDSQDVDVRATNIKISSEGMQFTVESFMGTEDFRVQLLGKFNVYNLLSTIAAGLVEGISLSQIKQSLEQVKGVRGRLESVSAGQGFSVVVDYAHTPDSLENVLLTAKEFAENRVLCVIGCGGDRDRTKRPIMAQIAARHADYSVLTSDNPRTEEPAQILEDMIQGLTQEKVSKELYTSLVDRREAIYTAIEMARPGDVVIIAGKGHETYQDINNQKLHFDDREVVLEALGQRKNEE</sequence>
<evidence type="ECO:0000256" key="1">
    <source>
        <dbReference type="ARBA" id="ARBA00004752"/>
    </source>
</evidence>
<feature type="binding site" evidence="8">
    <location>
        <begin position="170"/>
        <end position="171"/>
    </location>
    <ligand>
        <name>UDP-N-acetyl-alpha-D-muramoyl-L-alanyl-D-glutamate</name>
        <dbReference type="ChEBI" id="CHEBI:83900"/>
    </ligand>
</feature>
<comment type="function">
    <text evidence="8">Catalyzes the addition of meso-diaminopimelic acid to the nucleotide precursor UDP-N-acetylmuramoyl-L-alanyl-D-glutamate (UMAG) in the biosynthesis of bacterial cell-wall peptidoglycan.</text>
</comment>
<gene>
    <name evidence="8" type="primary">murE</name>
    <name evidence="11" type="ORF">J2S11_000503</name>
</gene>
<feature type="binding site" evidence="8">
    <location>
        <position position="487"/>
    </location>
    <ligand>
        <name>meso-2,6-diaminopimelate</name>
        <dbReference type="ChEBI" id="CHEBI:57791"/>
    </ligand>
</feature>
<organism evidence="11 12">
    <name type="scientific">Caldalkalibacillus horti</name>
    <dbReference type="NCBI Taxonomy" id="77523"/>
    <lineage>
        <taxon>Bacteria</taxon>
        <taxon>Bacillati</taxon>
        <taxon>Bacillota</taxon>
        <taxon>Bacilli</taxon>
        <taxon>Bacillales</taxon>
        <taxon>Bacillaceae</taxon>
        <taxon>Caldalkalibacillus</taxon>
    </lineage>
</organism>
<dbReference type="SUPFAM" id="SSF53244">
    <property type="entry name" value="MurD-like peptide ligases, peptide-binding domain"/>
    <property type="match status" value="1"/>
</dbReference>
<feature type="short sequence motif" description="Meso-diaminopimelate recognition motif" evidence="8">
    <location>
        <begin position="428"/>
        <end position="431"/>
    </location>
</feature>
<comment type="catalytic activity">
    <reaction evidence="8">
        <text>UDP-N-acetyl-alpha-D-muramoyl-L-alanyl-D-glutamate + meso-2,6-diaminopimelate + ATP = UDP-N-acetyl-alpha-D-muramoyl-L-alanyl-gamma-D-glutamyl-meso-2,6-diaminopimelate + ADP + phosphate + H(+)</text>
        <dbReference type="Rhea" id="RHEA:23676"/>
        <dbReference type="ChEBI" id="CHEBI:15378"/>
        <dbReference type="ChEBI" id="CHEBI:30616"/>
        <dbReference type="ChEBI" id="CHEBI:43474"/>
        <dbReference type="ChEBI" id="CHEBI:57791"/>
        <dbReference type="ChEBI" id="CHEBI:83900"/>
        <dbReference type="ChEBI" id="CHEBI:83905"/>
        <dbReference type="ChEBI" id="CHEBI:456216"/>
        <dbReference type="EC" id="6.3.2.13"/>
    </reaction>
</comment>
<dbReference type="SUPFAM" id="SSF53623">
    <property type="entry name" value="MurD-like peptide ligases, catalytic domain"/>
    <property type="match status" value="1"/>
</dbReference>
<dbReference type="Pfam" id="PF08245">
    <property type="entry name" value="Mur_ligase_M"/>
    <property type="match status" value="1"/>
</dbReference>
<comment type="caution">
    <text evidence="11">The sequence shown here is derived from an EMBL/GenBank/DDBJ whole genome shotgun (WGS) entry which is preliminary data.</text>
</comment>
<protein>
    <recommendedName>
        <fullName evidence="8">UDP-N-acetylmuramoyl-L-alanyl-D-glutamate--2,6-diaminopimelate ligase</fullName>
        <ecNumber evidence="8">6.3.2.13</ecNumber>
    </recommendedName>
    <alternativeName>
        <fullName evidence="8">Meso-A2pm-adding enzyme</fullName>
    </alternativeName>
    <alternativeName>
        <fullName evidence="8">Meso-diaminopimelate-adding enzyme</fullName>
    </alternativeName>
    <alternativeName>
        <fullName evidence="8">UDP-MurNAc-L-Ala-D-Glu:meso-diaminopimelate ligase</fullName>
    </alternativeName>
    <alternativeName>
        <fullName evidence="8">UDP-MurNAc-tripeptide synthetase</fullName>
    </alternativeName>
    <alternativeName>
        <fullName evidence="8">UDP-N-acetylmuramyl-tripeptide synthetase</fullName>
    </alternativeName>
</protein>
<feature type="domain" description="PLAT" evidence="10">
    <location>
        <begin position="1"/>
        <end position="53"/>
    </location>
</feature>
<dbReference type="Gene3D" id="3.40.1390.10">
    <property type="entry name" value="MurE/MurF, N-terminal domain"/>
    <property type="match status" value="1"/>
</dbReference>
<feature type="binding site" evidence="8">
    <location>
        <position position="50"/>
    </location>
    <ligand>
        <name>UDP-N-acetyl-alpha-D-muramoyl-L-alanyl-D-glutamate</name>
        <dbReference type="ChEBI" id="CHEBI:83900"/>
    </ligand>
</feature>
<evidence type="ECO:0000256" key="9">
    <source>
        <dbReference type="RuleBase" id="RU004135"/>
    </source>
</evidence>
<feature type="modified residue" description="N6-carboxylysine" evidence="8">
    <location>
        <position position="237"/>
    </location>
</feature>
<keyword evidence="12" id="KW-1185">Reference proteome</keyword>
<comment type="cofactor">
    <cofactor evidence="8">
        <name>Mg(2+)</name>
        <dbReference type="ChEBI" id="CHEBI:18420"/>
    </cofactor>
</comment>
<keyword evidence="8" id="KW-0460">Magnesium</keyword>
<dbReference type="NCBIfam" id="TIGR01085">
    <property type="entry name" value="murE"/>
    <property type="match status" value="1"/>
</dbReference>
<evidence type="ECO:0000256" key="5">
    <source>
        <dbReference type="ARBA" id="ARBA00022984"/>
    </source>
</evidence>
<feature type="binding site" evidence="8">
    <location>
        <position position="483"/>
    </location>
    <ligand>
        <name>meso-2,6-diaminopimelate</name>
        <dbReference type="ChEBI" id="CHEBI:57791"/>
    </ligand>
</feature>
<feature type="binding site" evidence="8">
    <location>
        <begin position="428"/>
        <end position="431"/>
    </location>
    <ligand>
        <name>meso-2,6-diaminopimelate</name>
        <dbReference type="ChEBI" id="CHEBI:57791"/>
    </ligand>
</feature>
<feature type="binding site" evidence="8">
    <location>
        <begin position="128"/>
        <end position="134"/>
    </location>
    <ligand>
        <name>ATP</name>
        <dbReference type="ChEBI" id="CHEBI:30616"/>
    </ligand>
</feature>
<dbReference type="PANTHER" id="PTHR23135:SF4">
    <property type="entry name" value="UDP-N-ACETYLMURAMOYL-L-ALANYL-D-GLUTAMATE--2,6-DIAMINOPIMELATE LIGASE MURE HOMOLOG, CHLOROPLASTIC"/>
    <property type="match status" value="1"/>
</dbReference>
<dbReference type="EC" id="6.3.2.13" evidence="8"/>
<dbReference type="InterPro" id="IPR000713">
    <property type="entry name" value="Mur_ligase_N"/>
</dbReference>
<dbReference type="InterPro" id="IPR001024">
    <property type="entry name" value="PLAT/LH2_dom"/>
</dbReference>
<dbReference type="PANTHER" id="PTHR23135">
    <property type="entry name" value="MUR LIGASE FAMILY MEMBER"/>
    <property type="match status" value="1"/>
</dbReference>
<comment type="PTM">
    <text evidence="8">Carboxylation is probably crucial for Mg(2+) binding and, consequently, for the gamma-phosphate positioning of ATP.</text>
</comment>
<dbReference type="Proteomes" id="UP001235840">
    <property type="component" value="Unassembled WGS sequence"/>
</dbReference>
<reference evidence="11 12" key="1">
    <citation type="submission" date="2023-07" db="EMBL/GenBank/DDBJ databases">
        <title>Genomic Encyclopedia of Type Strains, Phase IV (KMG-IV): sequencing the most valuable type-strain genomes for metagenomic binning, comparative biology and taxonomic classification.</title>
        <authorList>
            <person name="Goeker M."/>
        </authorList>
    </citation>
    <scope>NUCLEOTIDE SEQUENCE [LARGE SCALE GENOMIC DNA]</scope>
    <source>
        <strain evidence="11 12">DSM 12751</strain>
    </source>
</reference>
<evidence type="ECO:0000256" key="2">
    <source>
        <dbReference type="ARBA" id="ARBA00005898"/>
    </source>
</evidence>
<proteinExistence type="inferred from homology"/>
<evidence type="ECO:0000259" key="10">
    <source>
        <dbReference type="PROSITE" id="PS50095"/>
    </source>
</evidence>
<dbReference type="GO" id="GO:0008765">
    <property type="term" value="F:UDP-N-acetylmuramoylalanyl-D-glutamate-2,6-diaminopimelate ligase activity"/>
    <property type="evidence" value="ECO:0007669"/>
    <property type="project" value="UniProtKB-EC"/>
</dbReference>
<keyword evidence="3 8" id="KW-0132">Cell division</keyword>
<feature type="binding site" evidence="8">
    <location>
        <position position="197"/>
    </location>
    <ligand>
        <name>UDP-N-acetyl-alpha-D-muramoyl-L-alanyl-D-glutamate</name>
        <dbReference type="ChEBI" id="CHEBI:83900"/>
    </ligand>
</feature>
<feature type="binding site" evidence="8">
    <location>
        <position position="169"/>
    </location>
    <ligand>
        <name>UDP-N-acetyl-alpha-D-muramoyl-L-alanyl-D-glutamate</name>
        <dbReference type="ChEBI" id="CHEBI:83900"/>
    </ligand>
</feature>
<dbReference type="InterPro" id="IPR035911">
    <property type="entry name" value="MurE/MurF_N"/>
</dbReference>
<dbReference type="HAMAP" id="MF_00208">
    <property type="entry name" value="MurE"/>
    <property type="match status" value="1"/>
</dbReference>
<comment type="similarity">
    <text evidence="2 8">Belongs to the MurCDEF family. MurE subfamily.</text>
</comment>
<evidence type="ECO:0000256" key="6">
    <source>
        <dbReference type="ARBA" id="ARBA00023306"/>
    </source>
</evidence>
<keyword evidence="6 8" id="KW-0131">Cell cycle</keyword>
<comment type="caution">
    <text evidence="8">Lacks conserved residue(s) required for the propagation of feature annotation.</text>
</comment>
<evidence type="ECO:0000256" key="7">
    <source>
        <dbReference type="ARBA" id="ARBA00023316"/>
    </source>
</evidence>
<evidence type="ECO:0000256" key="8">
    <source>
        <dbReference type="HAMAP-Rule" id="MF_00208"/>
    </source>
</evidence>
<dbReference type="SUPFAM" id="SSF63418">
    <property type="entry name" value="MurE/MurF N-terminal domain"/>
    <property type="match status" value="1"/>
</dbReference>
<keyword evidence="4 8" id="KW-0133">Cell shape</keyword>
<keyword evidence="8" id="KW-0067">ATP-binding</keyword>
<dbReference type="NCBIfam" id="NF001126">
    <property type="entry name" value="PRK00139.1-4"/>
    <property type="match status" value="1"/>
</dbReference>
<name>A0ABT9VUD9_9BACI</name>
<dbReference type="InterPro" id="IPR005761">
    <property type="entry name" value="UDP-N-AcMur-Glu-dNH2Pim_ligase"/>
</dbReference>
<dbReference type="Pfam" id="PF02875">
    <property type="entry name" value="Mur_ligase_C"/>
    <property type="match status" value="1"/>
</dbReference>
<keyword evidence="8" id="KW-0547">Nucleotide-binding</keyword>
<feature type="binding site" evidence="8">
    <location>
        <position position="205"/>
    </location>
    <ligand>
        <name>UDP-N-acetyl-alpha-D-muramoyl-L-alanyl-D-glutamate</name>
        <dbReference type="ChEBI" id="CHEBI:83900"/>
    </ligand>
</feature>
<keyword evidence="5 8" id="KW-0573">Peptidoglycan synthesis</keyword>
<dbReference type="InterPro" id="IPR004101">
    <property type="entry name" value="Mur_ligase_C"/>
</dbReference>
<dbReference type="InterPro" id="IPR036615">
    <property type="entry name" value="Mur_ligase_C_dom_sf"/>
</dbReference>
<dbReference type="Pfam" id="PF01225">
    <property type="entry name" value="Mur_ligase"/>
    <property type="match status" value="1"/>
</dbReference>
<dbReference type="Gene3D" id="3.40.1190.10">
    <property type="entry name" value="Mur-like, catalytic domain"/>
    <property type="match status" value="1"/>
</dbReference>
<keyword evidence="8 11" id="KW-0436">Ligase</keyword>
<feature type="binding site" evidence="8">
    <location>
        <position position="404"/>
    </location>
    <ligand>
        <name>meso-2,6-diaminopimelate</name>
        <dbReference type="ChEBI" id="CHEBI:57791"/>
    </ligand>
</feature>
<evidence type="ECO:0000313" key="11">
    <source>
        <dbReference type="EMBL" id="MDQ0164603.1"/>
    </source>
</evidence>
<dbReference type="EMBL" id="JAUSTY010000002">
    <property type="protein sequence ID" value="MDQ0164603.1"/>
    <property type="molecule type" value="Genomic_DNA"/>
</dbReference>
<evidence type="ECO:0000313" key="12">
    <source>
        <dbReference type="Proteomes" id="UP001235840"/>
    </source>
</evidence>
<evidence type="ECO:0000256" key="4">
    <source>
        <dbReference type="ARBA" id="ARBA00022960"/>
    </source>
</evidence>
<accession>A0ABT9VUD9</accession>
<dbReference type="Gene3D" id="3.90.190.20">
    <property type="entry name" value="Mur ligase, C-terminal domain"/>
    <property type="match status" value="1"/>
</dbReference>
<comment type="subcellular location">
    <subcellularLocation>
        <location evidence="8 9">Cytoplasm</location>
    </subcellularLocation>
</comment>
<dbReference type="PROSITE" id="PS50095">
    <property type="entry name" value="PLAT"/>
    <property type="match status" value="1"/>
</dbReference>
<dbReference type="NCBIfam" id="NF001124">
    <property type="entry name" value="PRK00139.1-2"/>
    <property type="match status" value="1"/>
</dbReference>